<dbReference type="InterPro" id="IPR003593">
    <property type="entry name" value="AAA+_ATPase"/>
</dbReference>
<evidence type="ECO:0000256" key="3">
    <source>
        <dbReference type="ARBA" id="ARBA00022475"/>
    </source>
</evidence>
<keyword evidence="3" id="KW-1003">Cell membrane</keyword>
<reference evidence="8 9" key="1">
    <citation type="submission" date="2024-03" db="EMBL/GenBank/DDBJ databases">
        <title>Novel species of the genus Variovorax.</title>
        <authorList>
            <person name="Liu Q."/>
            <person name="Xin Y.-H."/>
        </authorList>
    </citation>
    <scope>NUCLEOTIDE SEQUENCE [LARGE SCALE GENOMIC DNA]</scope>
    <source>
        <strain evidence="8 9">KACC 18901</strain>
    </source>
</reference>
<dbReference type="GO" id="GO:0005524">
    <property type="term" value="F:ATP binding"/>
    <property type="evidence" value="ECO:0007669"/>
    <property type="project" value="UniProtKB-KW"/>
</dbReference>
<name>A0ABU8XMZ1_9BURK</name>
<comment type="caution">
    <text evidence="8">The sequence shown here is derived from an EMBL/GenBank/DDBJ whole genome shotgun (WGS) entry which is preliminary data.</text>
</comment>
<keyword evidence="9" id="KW-1185">Reference proteome</keyword>
<gene>
    <name evidence="8" type="ORF">WKW79_36380</name>
</gene>
<accession>A0ABU8XMZ1</accession>
<proteinExistence type="inferred from homology"/>
<dbReference type="SMART" id="SM00382">
    <property type="entry name" value="AAA"/>
    <property type="match status" value="2"/>
</dbReference>
<dbReference type="InterPro" id="IPR052156">
    <property type="entry name" value="BCAA_Transport_ATP-bd_LivF"/>
</dbReference>
<dbReference type="InterPro" id="IPR003439">
    <property type="entry name" value="ABC_transporter-like_ATP-bd"/>
</dbReference>
<dbReference type="InterPro" id="IPR027417">
    <property type="entry name" value="P-loop_NTPase"/>
</dbReference>
<dbReference type="PROSITE" id="PS50893">
    <property type="entry name" value="ABC_TRANSPORTER_2"/>
    <property type="match status" value="2"/>
</dbReference>
<dbReference type="SUPFAM" id="SSF52540">
    <property type="entry name" value="P-loop containing nucleoside triphosphate hydrolases"/>
    <property type="match status" value="2"/>
</dbReference>
<evidence type="ECO:0000256" key="2">
    <source>
        <dbReference type="ARBA" id="ARBA00022448"/>
    </source>
</evidence>
<keyword evidence="2" id="KW-0813">Transport</keyword>
<keyword evidence="6" id="KW-0029">Amino-acid transport</keyword>
<evidence type="ECO:0000259" key="7">
    <source>
        <dbReference type="PROSITE" id="PS50893"/>
    </source>
</evidence>
<keyword evidence="5 8" id="KW-0067">ATP-binding</keyword>
<evidence type="ECO:0000256" key="6">
    <source>
        <dbReference type="ARBA" id="ARBA00022970"/>
    </source>
</evidence>
<dbReference type="Proteomes" id="UP001367030">
    <property type="component" value="Unassembled WGS sequence"/>
</dbReference>
<feature type="domain" description="ABC transporter" evidence="7">
    <location>
        <begin position="245"/>
        <end position="473"/>
    </location>
</feature>
<evidence type="ECO:0000256" key="4">
    <source>
        <dbReference type="ARBA" id="ARBA00022741"/>
    </source>
</evidence>
<evidence type="ECO:0000256" key="1">
    <source>
        <dbReference type="ARBA" id="ARBA00005417"/>
    </source>
</evidence>
<keyword evidence="3" id="KW-0472">Membrane</keyword>
<dbReference type="EMBL" id="JBBKZS010000056">
    <property type="protein sequence ID" value="MEJ8860062.1"/>
    <property type="molecule type" value="Genomic_DNA"/>
</dbReference>
<dbReference type="InterPro" id="IPR017871">
    <property type="entry name" value="ABC_transporter-like_CS"/>
</dbReference>
<sequence length="473" mass="50999">MLLELRDTRKRYGDMVVIPKLSLSVEEGEFIGVIGPNGAGKSTMFGLISGSTPCDSGSVFLDGKDVTAFDAAERCRAGIGRTFQIPQPFEGMTAYENALVAATFGNGQHGHGAQASAVEAIQRCGLEAVANKLAGTLTLLQRKRLELARAIATRPRLLLLDEVAGGLTDAEMQQLLQLIVTIHQSGVTVLWIEHLVRTLVSAADRLVVLASGAVICDGDPKAVMADQTVRTPTWDRTSRRNSTMLRTDRLDAFYGLFQALFGFTFHVAPGETVALIGSNGAGKSTLLRSIVGSVRTRHDGVLLNDQAIGGDPERKQLNCGIALVPEGRRLFPSLTVLENLQLAARNGRTGPWSIERLMREFPVMQAFQHRPATALSGGQQQLVALSRALVCNPTYLLCDEISLGLSPVAVNEVYDLLGRARNDGLAVVLVEQNVKRALTESDRYYCIQKGRVVLEGSSDSADQAQVAQAYFGI</sequence>
<evidence type="ECO:0000313" key="8">
    <source>
        <dbReference type="EMBL" id="MEJ8860062.1"/>
    </source>
</evidence>
<dbReference type="RefSeq" id="WP_340340092.1">
    <property type="nucleotide sequence ID" value="NZ_JBBKZS010000056.1"/>
</dbReference>
<dbReference type="PANTHER" id="PTHR43820">
    <property type="entry name" value="HIGH-AFFINITY BRANCHED-CHAIN AMINO ACID TRANSPORT ATP-BINDING PROTEIN LIVF"/>
    <property type="match status" value="1"/>
</dbReference>
<protein>
    <submittedName>
        <fullName evidence="8">ATP-binding cassette domain-containing protein</fullName>
    </submittedName>
</protein>
<dbReference type="PROSITE" id="PS00211">
    <property type="entry name" value="ABC_TRANSPORTER_1"/>
    <property type="match status" value="1"/>
</dbReference>
<dbReference type="CDD" id="cd03219">
    <property type="entry name" value="ABC_Mj1267_LivG_branched"/>
    <property type="match status" value="1"/>
</dbReference>
<dbReference type="Pfam" id="PF00005">
    <property type="entry name" value="ABC_tran"/>
    <property type="match status" value="2"/>
</dbReference>
<keyword evidence="4" id="KW-0547">Nucleotide-binding</keyword>
<dbReference type="PANTHER" id="PTHR43820:SF5">
    <property type="entry name" value="HIGH-AFFINITY BRANCHED-CHAIN AMINO ACID TRANSPORT ATP-BINDING PROTEIN"/>
    <property type="match status" value="1"/>
</dbReference>
<organism evidence="8 9">
    <name type="scientific">Variovorax robiniae</name>
    <dbReference type="NCBI Taxonomy" id="1836199"/>
    <lineage>
        <taxon>Bacteria</taxon>
        <taxon>Pseudomonadati</taxon>
        <taxon>Pseudomonadota</taxon>
        <taxon>Betaproteobacteria</taxon>
        <taxon>Burkholderiales</taxon>
        <taxon>Comamonadaceae</taxon>
        <taxon>Variovorax</taxon>
    </lineage>
</organism>
<dbReference type="CDD" id="cd03224">
    <property type="entry name" value="ABC_TM1139_LivF_branched"/>
    <property type="match status" value="1"/>
</dbReference>
<comment type="similarity">
    <text evidence="1">Belongs to the ABC transporter superfamily.</text>
</comment>
<evidence type="ECO:0000256" key="5">
    <source>
        <dbReference type="ARBA" id="ARBA00022840"/>
    </source>
</evidence>
<dbReference type="Gene3D" id="3.40.50.300">
    <property type="entry name" value="P-loop containing nucleotide triphosphate hydrolases"/>
    <property type="match status" value="2"/>
</dbReference>
<feature type="domain" description="ABC transporter" evidence="7">
    <location>
        <begin position="3"/>
        <end position="236"/>
    </location>
</feature>
<evidence type="ECO:0000313" key="9">
    <source>
        <dbReference type="Proteomes" id="UP001367030"/>
    </source>
</evidence>